<dbReference type="Proteomes" id="UP000196228">
    <property type="component" value="Chromosome"/>
</dbReference>
<protein>
    <submittedName>
        <fullName evidence="2">Alpha/beta hydrolase</fullName>
    </submittedName>
</protein>
<dbReference type="PANTHER" id="PTHR43194">
    <property type="entry name" value="HYDROLASE ALPHA/BETA FOLD FAMILY"/>
    <property type="match status" value="1"/>
</dbReference>
<organism evidence="2 3">
    <name type="scientific">Cellulosimicrobium cellulans</name>
    <name type="common">Arthrobacter luteus</name>
    <dbReference type="NCBI Taxonomy" id="1710"/>
    <lineage>
        <taxon>Bacteria</taxon>
        <taxon>Bacillati</taxon>
        <taxon>Actinomycetota</taxon>
        <taxon>Actinomycetes</taxon>
        <taxon>Micrococcales</taxon>
        <taxon>Promicromonosporaceae</taxon>
        <taxon>Cellulosimicrobium</taxon>
    </lineage>
</organism>
<dbReference type="GO" id="GO:0016787">
    <property type="term" value="F:hydrolase activity"/>
    <property type="evidence" value="ECO:0007669"/>
    <property type="project" value="UniProtKB-KW"/>
</dbReference>
<reference evidence="2 3" key="1">
    <citation type="submission" date="2017-05" db="EMBL/GenBank/DDBJ databases">
        <authorList>
            <person name="Song R."/>
            <person name="Chenine A.L."/>
            <person name="Ruprecht R.M."/>
        </authorList>
    </citation>
    <scope>NUCLEOTIDE SEQUENCE [LARGE SCALE GENOMIC DNA]</scope>
    <source>
        <strain evidence="2 3">PSBB019</strain>
    </source>
</reference>
<accession>A0A1Y0HR34</accession>
<dbReference type="Pfam" id="PF00561">
    <property type="entry name" value="Abhydrolase_1"/>
    <property type="match status" value="1"/>
</dbReference>
<name>A0A1Y0HR34_CELCE</name>
<dbReference type="EMBL" id="CP021383">
    <property type="protein sequence ID" value="ARU50420.1"/>
    <property type="molecule type" value="Genomic_DNA"/>
</dbReference>
<evidence type="ECO:0000259" key="1">
    <source>
        <dbReference type="Pfam" id="PF00561"/>
    </source>
</evidence>
<keyword evidence="2" id="KW-0378">Hydrolase</keyword>
<dbReference type="InterPro" id="IPR050228">
    <property type="entry name" value="Carboxylesterase_BioH"/>
</dbReference>
<evidence type="ECO:0000313" key="2">
    <source>
        <dbReference type="EMBL" id="ARU50420.1"/>
    </source>
</evidence>
<dbReference type="PRINTS" id="PR00111">
    <property type="entry name" value="ABHYDROLASE"/>
</dbReference>
<dbReference type="PANTHER" id="PTHR43194:SF5">
    <property type="entry name" value="PIMELOYL-[ACYL-CARRIER PROTEIN] METHYL ESTER ESTERASE"/>
    <property type="match status" value="1"/>
</dbReference>
<dbReference type="Gene3D" id="3.40.50.1820">
    <property type="entry name" value="alpha/beta hydrolase"/>
    <property type="match status" value="1"/>
</dbReference>
<sequence>MTTAPLETFTLREGYGTPLVLLHGFPLDHRMWADVAAALPGEPTVVAVDLPGLGASPLAGEPASIDTAADATAAALTAAGITRAVVAGLSMGGYVALALAERHPGLVAGLGLVDTKSTADTDEARANRLRVADEAARSQTVDAVLGMPGVMLGETSKAARKHLTARLEEWIRGQRPDGVAWSQRAMAARPDRTHVLEGFAGPVAVVVGEEDALTPAAEAEHMAAAAPAAQLVQVTGAGHMSAVEDPAAVADALADLLARASA</sequence>
<dbReference type="InterPro" id="IPR000073">
    <property type="entry name" value="AB_hydrolase_1"/>
</dbReference>
<gene>
    <name evidence="2" type="ORF">CBR64_01790</name>
</gene>
<feature type="domain" description="AB hydrolase-1" evidence="1">
    <location>
        <begin position="18"/>
        <end position="246"/>
    </location>
</feature>
<dbReference type="KEGG" id="cceu:CBR64_01790"/>
<evidence type="ECO:0000313" key="3">
    <source>
        <dbReference type="Proteomes" id="UP000196228"/>
    </source>
</evidence>
<dbReference type="AlphaFoldDB" id="A0A1Y0HR34"/>
<dbReference type="RefSeq" id="WP_087469499.1">
    <property type="nucleotide sequence ID" value="NZ_CP021383.1"/>
</dbReference>
<dbReference type="SUPFAM" id="SSF53474">
    <property type="entry name" value="alpha/beta-Hydrolases"/>
    <property type="match status" value="1"/>
</dbReference>
<proteinExistence type="predicted"/>
<dbReference type="InterPro" id="IPR029058">
    <property type="entry name" value="AB_hydrolase_fold"/>
</dbReference>
<dbReference type="OrthoDB" id="9785847at2"/>